<dbReference type="EMBL" id="PFED01000134">
    <property type="protein sequence ID" value="PJE62741.1"/>
    <property type="molecule type" value="Genomic_DNA"/>
</dbReference>
<keyword evidence="1 3" id="KW-0547">Nucleotide-binding</keyword>
<keyword evidence="2 3" id="KW-0067">ATP-binding</keyword>
<dbReference type="GO" id="GO:0003677">
    <property type="term" value="F:DNA binding"/>
    <property type="evidence" value="ECO:0007669"/>
    <property type="project" value="InterPro"/>
</dbReference>
<evidence type="ECO:0000256" key="1">
    <source>
        <dbReference type="ARBA" id="ARBA00022741"/>
    </source>
</evidence>
<dbReference type="Pfam" id="PF03477">
    <property type="entry name" value="ATP-cone"/>
    <property type="match status" value="1"/>
</dbReference>
<proteinExistence type="predicted"/>
<sequence length="273" mass="31168">MSKLLVVKSDGTTEHFSANKVRHAIERAGIPVSMTERVLDHIRAIAKQNITTQEIHRHIVEFLSHSYPQGICRFNLKSAIMRLGPTGFPFERFVARLLEKQGYKTEVDMYVFGKCVKHEVDVLATKEDRTYFVECKYHNHSGIRSDIKTALYVYARGEDLKQGKKGTAGTYEPWLFTNTKLTGDAIAFGECRSMRITGWGYPTHNNLQDMVEEKKCYPITVLSSLSLMQMQQLLRENIVMIQDITQNPAILATLDMSYIHRHALLEEIGQLSA</sequence>
<protein>
    <recommendedName>
        <fullName evidence="4">ATP-cone domain-containing protein</fullName>
    </recommendedName>
</protein>
<dbReference type="Pfam" id="PF04471">
    <property type="entry name" value="Mrr_cat"/>
    <property type="match status" value="1"/>
</dbReference>
<evidence type="ECO:0000313" key="5">
    <source>
        <dbReference type="EMBL" id="PJE62741.1"/>
    </source>
</evidence>
<dbReference type="CDD" id="cd22308">
    <property type="entry name" value="Af1548-like"/>
    <property type="match status" value="1"/>
</dbReference>
<comment type="caution">
    <text evidence="5">The sequence shown here is derived from an EMBL/GenBank/DDBJ whole genome shotgun (WGS) entry which is preliminary data.</text>
</comment>
<dbReference type="Gene3D" id="3.40.1350.10">
    <property type="match status" value="1"/>
</dbReference>
<dbReference type="InterPro" id="IPR011335">
    <property type="entry name" value="Restrct_endonuc-II-like"/>
</dbReference>
<dbReference type="GO" id="GO:0009307">
    <property type="term" value="P:DNA restriction-modification system"/>
    <property type="evidence" value="ECO:0007669"/>
    <property type="project" value="InterPro"/>
</dbReference>
<evidence type="ECO:0000259" key="4">
    <source>
        <dbReference type="PROSITE" id="PS51161"/>
    </source>
</evidence>
<accession>A0A2M8KS53</accession>
<feature type="domain" description="ATP-cone" evidence="4">
    <location>
        <begin position="4"/>
        <end position="108"/>
    </location>
</feature>
<gene>
    <name evidence="5" type="ORF">COU88_03400</name>
</gene>
<evidence type="ECO:0000256" key="3">
    <source>
        <dbReference type="PROSITE-ProRule" id="PRU00492"/>
    </source>
</evidence>
<dbReference type="Proteomes" id="UP000229554">
    <property type="component" value="Unassembled WGS sequence"/>
</dbReference>
<dbReference type="PROSITE" id="PS51161">
    <property type="entry name" value="ATP_CONE"/>
    <property type="match status" value="1"/>
</dbReference>
<evidence type="ECO:0000256" key="2">
    <source>
        <dbReference type="ARBA" id="ARBA00022840"/>
    </source>
</evidence>
<organism evidence="5 6">
    <name type="scientific">Candidatus Roizmanbacteria bacterium CG10_big_fil_rev_8_21_14_0_10_39_6</name>
    <dbReference type="NCBI Taxonomy" id="1974853"/>
    <lineage>
        <taxon>Bacteria</taxon>
        <taxon>Candidatus Roizmaniibacteriota</taxon>
    </lineage>
</organism>
<name>A0A2M8KS53_9BACT</name>
<dbReference type="GO" id="GO:0004519">
    <property type="term" value="F:endonuclease activity"/>
    <property type="evidence" value="ECO:0007669"/>
    <property type="project" value="InterPro"/>
</dbReference>
<dbReference type="SUPFAM" id="SSF52980">
    <property type="entry name" value="Restriction endonuclease-like"/>
    <property type="match status" value="1"/>
</dbReference>
<reference evidence="6" key="1">
    <citation type="submission" date="2017-09" db="EMBL/GenBank/DDBJ databases">
        <title>Depth-based differentiation of microbial function through sediment-hosted aquifers and enrichment of novel symbionts in the deep terrestrial subsurface.</title>
        <authorList>
            <person name="Probst A.J."/>
            <person name="Ladd B."/>
            <person name="Jarett J.K."/>
            <person name="Geller-Mcgrath D.E."/>
            <person name="Sieber C.M.K."/>
            <person name="Emerson J.B."/>
            <person name="Anantharaman K."/>
            <person name="Thomas B.C."/>
            <person name="Malmstrom R."/>
            <person name="Stieglmeier M."/>
            <person name="Klingl A."/>
            <person name="Woyke T."/>
            <person name="Ryan C.M."/>
            <person name="Banfield J.F."/>
        </authorList>
    </citation>
    <scope>NUCLEOTIDE SEQUENCE [LARGE SCALE GENOMIC DNA]</scope>
</reference>
<evidence type="ECO:0000313" key="6">
    <source>
        <dbReference type="Proteomes" id="UP000229554"/>
    </source>
</evidence>
<dbReference type="GO" id="GO:0005524">
    <property type="term" value="F:ATP binding"/>
    <property type="evidence" value="ECO:0007669"/>
    <property type="project" value="UniProtKB-UniRule"/>
</dbReference>
<dbReference type="InterPro" id="IPR005144">
    <property type="entry name" value="ATP-cone_dom"/>
</dbReference>
<dbReference type="InterPro" id="IPR007560">
    <property type="entry name" value="Restrct_endonuc_IV_Mrr"/>
</dbReference>
<dbReference type="AlphaFoldDB" id="A0A2M8KS53"/>
<dbReference type="InterPro" id="IPR011856">
    <property type="entry name" value="tRNA_endonuc-like_dom_sf"/>
</dbReference>